<dbReference type="PANTHER" id="PTHR32470">
    <property type="entry name" value="ADH DEHYDROGENASE [UBIQUINONE] 1 ALPHA SUBCOMPLEX ASSEMBLY FACTOR 2"/>
    <property type="match status" value="1"/>
</dbReference>
<evidence type="ECO:0000313" key="4">
    <source>
        <dbReference type="Proteomes" id="UP000297452"/>
    </source>
</evidence>
<dbReference type="Proteomes" id="UP000297452">
    <property type="component" value="Unassembled WGS sequence"/>
</dbReference>
<name>A0A4Z1HX14_9HELO</name>
<evidence type="ECO:0000256" key="2">
    <source>
        <dbReference type="SAM" id="MobiDB-lite"/>
    </source>
</evidence>
<comment type="caution">
    <text evidence="3">The sequence shown here is derived from an EMBL/GenBank/DDBJ whole genome shotgun (WGS) entry which is preliminary data.</text>
</comment>
<dbReference type="GO" id="GO:0005739">
    <property type="term" value="C:mitochondrion"/>
    <property type="evidence" value="ECO:0007669"/>
    <property type="project" value="TreeGrafter"/>
</dbReference>
<evidence type="ECO:0000256" key="1">
    <source>
        <dbReference type="ARBA" id="ARBA00007355"/>
    </source>
</evidence>
<protein>
    <submittedName>
        <fullName evidence="3">Uncharacterized protein</fullName>
    </submittedName>
</protein>
<accession>A0A4Z1HX14</accession>
<evidence type="ECO:0000313" key="3">
    <source>
        <dbReference type="EMBL" id="TGO53274.1"/>
    </source>
</evidence>
<keyword evidence="4" id="KW-1185">Reference proteome</keyword>
<proteinExistence type="inferred from homology"/>
<dbReference type="PANTHER" id="PTHR32470:SF2">
    <property type="entry name" value="NADH DEHYDROGENASE [UBIQUINONE] 1 ALPHA SUBCOMPLEX ASSEMBLY FACTOR 2"/>
    <property type="match status" value="1"/>
</dbReference>
<dbReference type="OrthoDB" id="10255576at2759"/>
<sequence>MSTKPLSPIRKAWYQWKALRLPWRKRFFVARHSSPALHEANQRTPGLDLQNNSFWEFRDAITAGRMRRIVQTPSSIQYSDVKISPQWHQWLRHTREDPPSIEELVGDLARQERLKVLARQADERWNAKASFLDQPATRQERLKVLARQADERWNAKASFLDQPATRQQALPATQVRDGGAYTGTDQKGDGKGVANAIASEAGKVDESVVTTEKPASDEILYDAATQPREEKKYKDDPWKKARGGPSEEWQPQAWNPNDMPAARR</sequence>
<dbReference type="InterPro" id="IPR052618">
    <property type="entry name" value="ComplexI_NDUFA12"/>
</dbReference>
<dbReference type="GO" id="GO:0045271">
    <property type="term" value="C:respiratory chain complex I"/>
    <property type="evidence" value="ECO:0007669"/>
    <property type="project" value="InterPro"/>
</dbReference>
<reference evidence="3 4" key="1">
    <citation type="submission" date="2017-12" db="EMBL/GenBank/DDBJ databases">
        <title>Comparative genomics of Botrytis spp.</title>
        <authorList>
            <person name="Valero-Jimenez C.A."/>
            <person name="Tapia P."/>
            <person name="Veloso J."/>
            <person name="Silva-Moreno E."/>
            <person name="Staats M."/>
            <person name="Valdes J.H."/>
            <person name="Van Kan J.A.L."/>
        </authorList>
    </citation>
    <scope>NUCLEOTIDE SEQUENCE [LARGE SCALE GENOMIC DNA]</scope>
    <source>
        <strain evidence="3 4">MUCL2120</strain>
    </source>
</reference>
<feature type="region of interest" description="Disordered" evidence="2">
    <location>
        <begin position="203"/>
        <end position="264"/>
    </location>
</feature>
<gene>
    <name evidence="3" type="ORF">BOTNAR_0299g00050</name>
</gene>
<comment type="similarity">
    <text evidence="1">Belongs to the complex I NDUFA12 subunit family.</text>
</comment>
<dbReference type="GO" id="GO:0032981">
    <property type="term" value="P:mitochondrial respiratory chain complex I assembly"/>
    <property type="evidence" value="ECO:0007669"/>
    <property type="project" value="TreeGrafter"/>
</dbReference>
<feature type="compositionally biased region" description="Basic and acidic residues" evidence="2">
    <location>
        <begin position="227"/>
        <end position="239"/>
    </location>
</feature>
<dbReference type="InterPro" id="IPR007763">
    <property type="entry name" value="NDUFA12"/>
</dbReference>
<dbReference type="EMBL" id="PQXJ01000299">
    <property type="protein sequence ID" value="TGO53274.1"/>
    <property type="molecule type" value="Genomic_DNA"/>
</dbReference>
<organism evidence="3 4">
    <name type="scientific">Botryotinia narcissicola</name>
    <dbReference type="NCBI Taxonomy" id="278944"/>
    <lineage>
        <taxon>Eukaryota</taxon>
        <taxon>Fungi</taxon>
        <taxon>Dikarya</taxon>
        <taxon>Ascomycota</taxon>
        <taxon>Pezizomycotina</taxon>
        <taxon>Leotiomycetes</taxon>
        <taxon>Helotiales</taxon>
        <taxon>Sclerotiniaceae</taxon>
        <taxon>Botryotinia</taxon>
    </lineage>
</organism>
<dbReference type="Pfam" id="PF05071">
    <property type="entry name" value="NDUFA12"/>
    <property type="match status" value="1"/>
</dbReference>
<dbReference type="AlphaFoldDB" id="A0A4Z1HX14"/>
<dbReference type="STRING" id="278944.A0A4Z1HX14"/>